<evidence type="ECO:0000256" key="1">
    <source>
        <dbReference type="SAM" id="MobiDB-lite"/>
    </source>
</evidence>
<name>A0ABQ9GIM6_9NEOP</name>
<protein>
    <submittedName>
        <fullName evidence="2">Uncharacterized protein</fullName>
    </submittedName>
</protein>
<sequence>MEKDTKARAGKLDIARLQLAKNPRVIRPGVEPSSPWWETSRLTAQPSWPRAYTYLTPTKMNWIQFPAGSLPGFCTWESYRTTLQVGKFSHRSPISPALAFRCYFMLTSLRPHLFSRSRFSSNAAFAPPPTLSNKVKMSMLCVFSPLYLAFFLPIDPPPSPTTIDPHCSSHHPNKNCSSFSHPNRSSLPPSPTN</sequence>
<proteinExistence type="predicted"/>
<feature type="region of interest" description="Disordered" evidence="1">
    <location>
        <begin position="174"/>
        <end position="193"/>
    </location>
</feature>
<keyword evidence="3" id="KW-1185">Reference proteome</keyword>
<comment type="caution">
    <text evidence="2">The sequence shown here is derived from an EMBL/GenBank/DDBJ whole genome shotgun (WGS) entry which is preliminary data.</text>
</comment>
<dbReference type="Proteomes" id="UP001159363">
    <property type="component" value="Chromosome 11"/>
</dbReference>
<evidence type="ECO:0000313" key="2">
    <source>
        <dbReference type="EMBL" id="KAJ8871870.1"/>
    </source>
</evidence>
<accession>A0ABQ9GIM6</accession>
<dbReference type="EMBL" id="JARBHB010000012">
    <property type="protein sequence ID" value="KAJ8871870.1"/>
    <property type="molecule type" value="Genomic_DNA"/>
</dbReference>
<organism evidence="2 3">
    <name type="scientific">Dryococelus australis</name>
    <dbReference type="NCBI Taxonomy" id="614101"/>
    <lineage>
        <taxon>Eukaryota</taxon>
        <taxon>Metazoa</taxon>
        <taxon>Ecdysozoa</taxon>
        <taxon>Arthropoda</taxon>
        <taxon>Hexapoda</taxon>
        <taxon>Insecta</taxon>
        <taxon>Pterygota</taxon>
        <taxon>Neoptera</taxon>
        <taxon>Polyneoptera</taxon>
        <taxon>Phasmatodea</taxon>
        <taxon>Verophasmatodea</taxon>
        <taxon>Anareolatae</taxon>
        <taxon>Phasmatidae</taxon>
        <taxon>Eurycanthinae</taxon>
        <taxon>Dryococelus</taxon>
    </lineage>
</organism>
<gene>
    <name evidence="2" type="ORF">PR048_028210</name>
</gene>
<reference evidence="2 3" key="1">
    <citation type="submission" date="2023-02" db="EMBL/GenBank/DDBJ databases">
        <title>LHISI_Scaffold_Assembly.</title>
        <authorList>
            <person name="Stuart O.P."/>
            <person name="Cleave R."/>
            <person name="Magrath M.J.L."/>
            <person name="Mikheyev A.S."/>
        </authorList>
    </citation>
    <scope>NUCLEOTIDE SEQUENCE [LARGE SCALE GENOMIC DNA]</scope>
    <source>
        <strain evidence="2">Daus_M_001</strain>
        <tissue evidence="2">Leg muscle</tissue>
    </source>
</reference>
<evidence type="ECO:0000313" key="3">
    <source>
        <dbReference type="Proteomes" id="UP001159363"/>
    </source>
</evidence>
<feature type="compositionally biased region" description="Polar residues" evidence="1">
    <location>
        <begin position="174"/>
        <end position="187"/>
    </location>
</feature>